<reference evidence="1 2" key="1">
    <citation type="submission" date="2016-11" db="EMBL/GenBank/DDBJ databases">
        <title>Rahnella oryzae sp. nov., isolated from rice root.</title>
        <authorList>
            <person name="Zhang X.-X."/>
            <person name="Zhang J."/>
        </authorList>
    </citation>
    <scope>NUCLEOTIDE SEQUENCE [LARGE SCALE GENOMIC DNA]</scope>
    <source>
        <strain evidence="1 2">J11-6</strain>
    </source>
</reference>
<accession>A0A1S8CM73</accession>
<dbReference type="AlphaFoldDB" id="A0A1S8CM73"/>
<protein>
    <submittedName>
        <fullName evidence="1">Uncharacterized protein</fullName>
    </submittedName>
</protein>
<dbReference type="EMBL" id="MOXD01000003">
    <property type="protein sequence ID" value="OMQ24597.1"/>
    <property type="molecule type" value="Genomic_DNA"/>
</dbReference>
<keyword evidence="2" id="KW-1185">Reference proteome</keyword>
<evidence type="ECO:0000313" key="2">
    <source>
        <dbReference type="Proteomes" id="UP000216021"/>
    </source>
</evidence>
<comment type="caution">
    <text evidence="1">The sequence shown here is derived from an EMBL/GenBank/DDBJ whole genome shotgun (WGS) entry which is preliminary data.</text>
</comment>
<dbReference type="Proteomes" id="UP000216021">
    <property type="component" value="Unassembled WGS sequence"/>
</dbReference>
<evidence type="ECO:0000313" key="1">
    <source>
        <dbReference type="EMBL" id="OMQ24597.1"/>
    </source>
</evidence>
<name>A0A1S8CM73_9GAMM</name>
<proteinExistence type="predicted"/>
<organism evidence="1 2">
    <name type="scientific">Serratia oryzae</name>
    <dbReference type="NCBI Taxonomy" id="2034155"/>
    <lineage>
        <taxon>Bacteria</taxon>
        <taxon>Pseudomonadati</taxon>
        <taxon>Pseudomonadota</taxon>
        <taxon>Gammaproteobacteria</taxon>
        <taxon>Enterobacterales</taxon>
        <taxon>Yersiniaceae</taxon>
        <taxon>Serratia</taxon>
    </lineage>
</organism>
<gene>
    <name evidence="1" type="ORF">BMI79_07170</name>
</gene>
<dbReference type="STRING" id="2034155.BMI79_07170"/>
<sequence length="90" mass="10018">MGKLKKPEMAHPKNAGDKAYLLDTYAVCTSMDNSPDRKCGQPKFGMEVTVDKLMNTGAKGKDDIKVFARIKFDGNDSQPLWTPIQNLEAR</sequence>
<dbReference type="RefSeq" id="WP_076941479.1">
    <property type="nucleotide sequence ID" value="NZ_MOXD01000003.1"/>
</dbReference>